<evidence type="ECO:0000256" key="1">
    <source>
        <dbReference type="SAM" id="Phobius"/>
    </source>
</evidence>
<reference evidence="2 3" key="1">
    <citation type="journal article" date="2016" name="Nat. Commun.">
        <title>Thousands of microbial genomes shed light on interconnected biogeochemical processes in an aquifer system.</title>
        <authorList>
            <person name="Anantharaman K."/>
            <person name="Brown C.T."/>
            <person name="Hug L.A."/>
            <person name="Sharon I."/>
            <person name="Castelle C.J."/>
            <person name="Probst A.J."/>
            <person name="Thomas B.C."/>
            <person name="Singh A."/>
            <person name="Wilkins M.J."/>
            <person name="Karaoz U."/>
            <person name="Brodie E.L."/>
            <person name="Williams K.H."/>
            <person name="Hubbard S.S."/>
            <person name="Banfield J.F."/>
        </authorList>
    </citation>
    <scope>NUCLEOTIDE SEQUENCE [LARGE SCALE GENOMIC DNA]</scope>
</reference>
<name>A0A1G1Y7H0_9BACT</name>
<dbReference type="EMBL" id="MHIH01000018">
    <property type="protein sequence ID" value="OGY47776.1"/>
    <property type="molecule type" value="Genomic_DNA"/>
</dbReference>
<evidence type="ECO:0000313" key="3">
    <source>
        <dbReference type="Proteomes" id="UP000178747"/>
    </source>
</evidence>
<sequence length="74" mass="8172">MLTQVALFTVLGKPLIFYGGILTFILLLATATMAKLGRRGKIKNYLKWHMRLAWSTIILATLHGLLGLAISFGL</sequence>
<dbReference type="AlphaFoldDB" id="A0A1G1Y7H0"/>
<keyword evidence="1" id="KW-0812">Transmembrane</keyword>
<feature type="transmembrane region" description="Helical" evidence="1">
    <location>
        <begin position="52"/>
        <end position="72"/>
    </location>
</feature>
<comment type="caution">
    <text evidence="2">The sequence shown here is derived from an EMBL/GenBank/DDBJ whole genome shotgun (WGS) entry which is preliminary data.</text>
</comment>
<feature type="transmembrane region" description="Helical" evidence="1">
    <location>
        <begin position="15"/>
        <end position="31"/>
    </location>
</feature>
<protein>
    <recommendedName>
        <fullName evidence="4">Ferric oxidoreductase domain-containing protein</fullName>
    </recommendedName>
</protein>
<keyword evidence="1" id="KW-0472">Membrane</keyword>
<evidence type="ECO:0000313" key="2">
    <source>
        <dbReference type="EMBL" id="OGY47776.1"/>
    </source>
</evidence>
<organism evidence="2 3">
    <name type="scientific">Candidatus Buchananbacteria bacterium RIFCSPHIGHO2_02_FULL_38_8</name>
    <dbReference type="NCBI Taxonomy" id="1797538"/>
    <lineage>
        <taxon>Bacteria</taxon>
        <taxon>Candidatus Buchananiibacteriota</taxon>
    </lineage>
</organism>
<dbReference type="Proteomes" id="UP000178747">
    <property type="component" value="Unassembled WGS sequence"/>
</dbReference>
<gene>
    <name evidence="2" type="ORF">A3J62_01025</name>
</gene>
<accession>A0A1G1Y7H0</accession>
<keyword evidence="1" id="KW-1133">Transmembrane helix</keyword>
<proteinExistence type="predicted"/>
<evidence type="ECO:0008006" key="4">
    <source>
        <dbReference type="Google" id="ProtNLM"/>
    </source>
</evidence>